<comment type="caution">
    <text evidence="1">The sequence shown here is derived from an EMBL/GenBank/DDBJ whole genome shotgun (WGS) entry which is preliminary data.</text>
</comment>
<dbReference type="RefSeq" id="WP_027692633.1">
    <property type="nucleotide sequence ID" value="NZ_CP010848.1"/>
</dbReference>
<organism evidence="1 3">
    <name type="scientific">Rathayibacter toxicus</name>
    <dbReference type="NCBI Taxonomy" id="145458"/>
    <lineage>
        <taxon>Bacteria</taxon>
        <taxon>Bacillati</taxon>
        <taxon>Actinomycetota</taxon>
        <taxon>Actinomycetes</taxon>
        <taxon>Micrococcales</taxon>
        <taxon>Microbacteriaceae</taxon>
        <taxon>Rathayibacter</taxon>
    </lineage>
</organism>
<protein>
    <submittedName>
        <fullName evidence="1">Uncharacterized protein</fullName>
    </submittedName>
</protein>
<evidence type="ECO:0000313" key="1">
    <source>
        <dbReference type="EMBL" id="KKM46125.1"/>
    </source>
</evidence>
<dbReference type="KEGG" id="rtc:APU90_04115"/>
<keyword evidence="3" id="KW-1185">Reference proteome</keyword>
<dbReference type="KEGG" id="rtx:TI83_02360"/>
<dbReference type="AlphaFoldDB" id="A0A0C5BR55"/>
<reference evidence="2 4" key="2">
    <citation type="submission" date="2018-02" db="EMBL/GenBank/DDBJ databases">
        <title>Bacteriophage NCPPB3778 and a type I-E CRISPR drive the evolution of the US Biological Select Agent, Rathayibacter toxicus.</title>
        <authorList>
            <person name="Davis E.W.II."/>
            <person name="Tabima J.F."/>
            <person name="Weisberg A.J."/>
            <person name="Lopes L.D."/>
            <person name="Wiseman M.S."/>
            <person name="Wiseman M.S."/>
            <person name="Pupko T."/>
            <person name="Belcher M.S."/>
            <person name="Sechler A.J."/>
            <person name="Tancos M.A."/>
            <person name="Schroeder B.K."/>
            <person name="Murray T.D."/>
            <person name="Luster D.G."/>
            <person name="Schneider W.L."/>
            <person name="Rogers E."/>
            <person name="Andreote F.D."/>
            <person name="Grunwald N.J."/>
            <person name="Putnam M.L."/>
            <person name="Chang J.H."/>
        </authorList>
    </citation>
    <scope>NUCLEOTIDE SEQUENCE [LARGE SCALE GENOMIC DNA]</scope>
    <source>
        <strain evidence="2 4">FH99</strain>
    </source>
</reference>
<accession>A0A0C5BR55</accession>
<name>A0A0C5BR55_9MICO</name>
<evidence type="ECO:0000313" key="3">
    <source>
        <dbReference type="Proteomes" id="UP000052979"/>
    </source>
</evidence>
<evidence type="ECO:0000313" key="4">
    <source>
        <dbReference type="Proteomes" id="UP000237966"/>
    </source>
</evidence>
<evidence type="ECO:0000313" key="2">
    <source>
        <dbReference type="EMBL" id="PPI16232.1"/>
    </source>
</evidence>
<dbReference type="EMBL" id="LBFI01000024">
    <property type="protein sequence ID" value="KKM46125.1"/>
    <property type="molecule type" value="Genomic_DNA"/>
</dbReference>
<dbReference type="Proteomes" id="UP000052979">
    <property type="component" value="Unassembled WGS sequence"/>
</dbReference>
<sequence>MVLIGASLVMVVVCCDGLAVSDPVRPVRSWFAASVAARRGIRATGITDDLLEDYGARQVGTLGLLPVFRVLDLAGRDRFGVFRRSGPGFFEETILKTGVQFGKYSLVRASPRRCAVITFG</sequence>
<reference evidence="1 3" key="1">
    <citation type="submission" date="2015-04" db="EMBL/GenBank/DDBJ databases">
        <title>Draft genome sequence of Rathayibacter toxicus strain FH-142 (AKA 70134 or CS 32), a Western Australian isolate.</title>
        <authorList>
            <consortium name="Consortium for Microbial Forensics and Genomics (microFORGE)"/>
            <person name="Knight B.M."/>
            <person name="Roberts D.P."/>
            <person name="Lin D."/>
            <person name="Hari K."/>
            <person name="Fletcher J."/>
            <person name="Melcher U."/>
            <person name="Blagden T."/>
            <person name="Luster D.G."/>
            <person name="Sechler A.J."/>
            <person name="Schneider W.L."/>
            <person name="Winegar R.A."/>
        </authorList>
    </citation>
    <scope>NUCLEOTIDE SEQUENCE [LARGE SCALE GENOMIC DNA]</scope>
    <source>
        <strain evidence="1 3">FH142</strain>
    </source>
</reference>
<dbReference type="PATRIC" id="fig|145458.7.peg.560"/>
<proteinExistence type="predicted"/>
<dbReference type="GeneID" id="93667892"/>
<dbReference type="EMBL" id="PSWU01000004">
    <property type="protein sequence ID" value="PPI16232.1"/>
    <property type="molecule type" value="Genomic_DNA"/>
</dbReference>
<dbReference type="Proteomes" id="UP000237966">
    <property type="component" value="Unassembled WGS sequence"/>
</dbReference>
<gene>
    <name evidence="2" type="ORF">C5C51_02135</name>
    <name evidence="1" type="ORF">VT73_03375</name>
</gene>